<feature type="DNA-binding region" description="OmpR/PhoB-type" evidence="2">
    <location>
        <begin position="1"/>
        <end position="94"/>
    </location>
</feature>
<keyword evidence="1 2" id="KW-0238">DNA-binding</keyword>
<name>A0A9W4VM38_9GAMM</name>
<evidence type="ECO:0000259" key="4">
    <source>
        <dbReference type="PROSITE" id="PS51755"/>
    </source>
</evidence>
<feature type="domain" description="OmpR/PhoB-type" evidence="4">
    <location>
        <begin position="1"/>
        <end position="94"/>
    </location>
</feature>
<dbReference type="GO" id="GO:0000160">
    <property type="term" value="P:phosphorelay signal transduction system"/>
    <property type="evidence" value="ECO:0007669"/>
    <property type="project" value="InterPro"/>
</dbReference>
<evidence type="ECO:0000313" key="5">
    <source>
        <dbReference type="EMBL" id="CAH9050751.1"/>
    </source>
</evidence>
<keyword evidence="6" id="KW-1185">Reference proteome</keyword>
<dbReference type="SMART" id="SM00862">
    <property type="entry name" value="Trans_reg_C"/>
    <property type="match status" value="1"/>
</dbReference>
<evidence type="ECO:0000256" key="1">
    <source>
        <dbReference type="ARBA" id="ARBA00023125"/>
    </source>
</evidence>
<evidence type="ECO:0000256" key="3">
    <source>
        <dbReference type="SAM" id="Phobius"/>
    </source>
</evidence>
<dbReference type="Gene3D" id="1.25.40.10">
    <property type="entry name" value="Tetratricopeptide repeat domain"/>
    <property type="match status" value="1"/>
</dbReference>
<dbReference type="AlphaFoldDB" id="A0A9W4VM38"/>
<dbReference type="InterPro" id="IPR036388">
    <property type="entry name" value="WH-like_DNA-bd_sf"/>
</dbReference>
<dbReference type="GO" id="GO:0006355">
    <property type="term" value="P:regulation of DNA-templated transcription"/>
    <property type="evidence" value="ECO:0007669"/>
    <property type="project" value="InterPro"/>
</dbReference>
<keyword evidence="3" id="KW-1133">Transmembrane helix</keyword>
<dbReference type="InterPro" id="IPR011990">
    <property type="entry name" value="TPR-like_helical_dom_sf"/>
</dbReference>
<gene>
    <name evidence="5" type="ORF">PSECIP111854_00594</name>
</gene>
<evidence type="ECO:0000313" key="6">
    <source>
        <dbReference type="Proteomes" id="UP001152467"/>
    </source>
</evidence>
<keyword evidence="3" id="KW-0812">Transmembrane</keyword>
<dbReference type="InterPro" id="IPR016032">
    <property type="entry name" value="Sig_transdc_resp-reg_C-effctor"/>
</dbReference>
<reference evidence="5" key="1">
    <citation type="submission" date="2022-07" db="EMBL/GenBank/DDBJ databases">
        <authorList>
            <person name="Criscuolo A."/>
        </authorList>
    </citation>
    <scope>NUCLEOTIDE SEQUENCE</scope>
    <source>
        <strain evidence="5">CIP111854</strain>
    </source>
</reference>
<keyword evidence="3" id="KW-0472">Membrane</keyword>
<comment type="caution">
    <text evidence="5">The sequence shown here is derived from an EMBL/GenBank/DDBJ whole genome shotgun (WGS) entry which is preliminary data.</text>
</comment>
<dbReference type="Proteomes" id="UP001152467">
    <property type="component" value="Unassembled WGS sequence"/>
</dbReference>
<organism evidence="5 6">
    <name type="scientific">Pseudoalteromonas holothuriae</name>
    <dbReference type="NCBI Taxonomy" id="2963714"/>
    <lineage>
        <taxon>Bacteria</taxon>
        <taxon>Pseudomonadati</taxon>
        <taxon>Pseudomonadota</taxon>
        <taxon>Gammaproteobacteria</taxon>
        <taxon>Alteromonadales</taxon>
        <taxon>Pseudoalteromonadaceae</taxon>
        <taxon>Pseudoalteromonas</taxon>
    </lineage>
</organism>
<dbReference type="SUPFAM" id="SSF46894">
    <property type="entry name" value="C-terminal effector domain of the bipartite response regulators"/>
    <property type="match status" value="1"/>
</dbReference>
<sequence>MSSSFIVCEINRVTGEVKLNGASHVLRPKTHELLMLLAQNPHQVFSKSQILTQVWQDSVIEEQVVFQSINEIRKALGQADVITTYPKRGYKWNVERTQFIDPLSISVQKNKYALKLVAVLFTVLLAITIVYVASMSSSNSTIETDVKEHKGILVLPFQINDSLQDMQWLRFGAMEGLISLISPNQQATVFHLEDVIDILNRVAIGERKNIDKIFQRSGASHILETSIGGQLGELNIVYTLYTRHKHITQVLHAKDINSALPKLAKLFNHMQSMTAAPLKQVNLQLQNELLANAMRFLESGDSDSALSFIESALLNQPNNILALYFSARINMELGNANEAMLSVDKALLELSENHLDGYKHRLQYLKAAALLSLGNIQEAENNLIQAQVLAKDSFDWLYYGYTHSILGLIRQHQLRFGQANQHFNLALQYQQILKCPMGIAQGYLDLAGLLFTQQKRQLGQEYLYAASKLIEEKQLTKVLPLLKQVEKQSQDVSLR</sequence>
<dbReference type="RefSeq" id="WP_261625747.1">
    <property type="nucleotide sequence ID" value="NZ_CAMAPC010000002.1"/>
</dbReference>
<dbReference type="CDD" id="cd00383">
    <property type="entry name" value="trans_reg_C"/>
    <property type="match status" value="1"/>
</dbReference>
<dbReference type="Gene3D" id="1.10.10.10">
    <property type="entry name" value="Winged helix-like DNA-binding domain superfamily/Winged helix DNA-binding domain"/>
    <property type="match status" value="1"/>
</dbReference>
<dbReference type="SUPFAM" id="SSF48452">
    <property type="entry name" value="TPR-like"/>
    <property type="match status" value="1"/>
</dbReference>
<dbReference type="InterPro" id="IPR001867">
    <property type="entry name" value="OmpR/PhoB-type_DNA-bd"/>
</dbReference>
<protein>
    <recommendedName>
        <fullName evidence="4">OmpR/PhoB-type domain-containing protein</fullName>
    </recommendedName>
</protein>
<accession>A0A9W4VM38</accession>
<dbReference type="EMBL" id="CAMAPC010000002">
    <property type="protein sequence ID" value="CAH9050751.1"/>
    <property type="molecule type" value="Genomic_DNA"/>
</dbReference>
<evidence type="ECO:0000256" key="2">
    <source>
        <dbReference type="PROSITE-ProRule" id="PRU01091"/>
    </source>
</evidence>
<proteinExistence type="predicted"/>
<dbReference type="GO" id="GO:0003677">
    <property type="term" value="F:DNA binding"/>
    <property type="evidence" value="ECO:0007669"/>
    <property type="project" value="UniProtKB-UniRule"/>
</dbReference>
<dbReference type="PROSITE" id="PS51755">
    <property type="entry name" value="OMPR_PHOB"/>
    <property type="match status" value="1"/>
</dbReference>
<feature type="transmembrane region" description="Helical" evidence="3">
    <location>
        <begin position="112"/>
        <end position="133"/>
    </location>
</feature>
<dbReference type="Pfam" id="PF00486">
    <property type="entry name" value="Trans_reg_C"/>
    <property type="match status" value="1"/>
</dbReference>